<accession>A0ABW9FA54</accession>
<organism evidence="2 3">
    <name type="scientific">Rhodococcus parequi</name>
    <dbReference type="NCBI Taxonomy" id="3137122"/>
    <lineage>
        <taxon>Bacteria</taxon>
        <taxon>Bacillati</taxon>
        <taxon>Actinomycetota</taxon>
        <taxon>Actinomycetes</taxon>
        <taxon>Mycobacteriales</taxon>
        <taxon>Nocardiaceae</taxon>
        <taxon>Rhodococcus</taxon>
    </lineage>
</organism>
<evidence type="ECO:0000313" key="2">
    <source>
        <dbReference type="EMBL" id="MFM1722420.1"/>
    </source>
</evidence>
<reference evidence="2 3" key="1">
    <citation type="submission" date="2023-11" db="EMBL/GenBank/DDBJ databases">
        <authorList>
            <person name="Val-Calvo J."/>
            <person name="Scortti M."/>
            <person name="Vazquez-Boland J."/>
        </authorList>
    </citation>
    <scope>NUCLEOTIDE SEQUENCE [LARGE SCALE GENOMIC DNA]</scope>
    <source>
        <strain evidence="2 3">PAM 2766</strain>
    </source>
</reference>
<protein>
    <submittedName>
        <fullName evidence="2">Uncharacterized protein</fullName>
    </submittedName>
</protein>
<comment type="caution">
    <text evidence="2">The sequence shown here is derived from an EMBL/GenBank/DDBJ whole genome shotgun (WGS) entry which is preliminary data.</text>
</comment>
<feature type="compositionally biased region" description="Acidic residues" evidence="1">
    <location>
        <begin position="40"/>
        <end position="57"/>
    </location>
</feature>
<keyword evidence="3" id="KW-1185">Reference proteome</keyword>
<name>A0ABW9FA54_9NOCA</name>
<evidence type="ECO:0000256" key="1">
    <source>
        <dbReference type="SAM" id="MobiDB-lite"/>
    </source>
</evidence>
<dbReference type="Proteomes" id="UP001629745">
    <property type="component" value="Unassembled WGS sequence"/>
</dbReference>
<feature type="compositionally biased region" description="Basic and acidic residues" evidence="1">
    <location>
        <begin position="1"/>
        <end position="12"/>
    </location>
</feature>
<dbReference type="EMBL" id="JBDLNV010000001">
    <property type="protein sequence ID" value="MFM1722420.1"/>
    <property type="molecule type" value="Genomic_DNA"/>
</dbReference>
<sequence length="57" mass="6124">MDVDKGDNERGAYDAAEDPDADPEMIQPNRLRPQPNQAEGADDPAETGEPAAEEQGE</sequence>
<proteinExistence type="predicted"/>
<dbReference type="RefSeq" id="WP_420162975.1">
    <property type="nucleotide sequence ID" value="NZ_JBDLNV010000001.1"/>
</dbReference>
<feature type="region of interest" description="Disordered" evidence="1">
    <location>
        <begin position="1"/>
        <end position="57"/>
    </location>
</feature>
<gene>
    <name evidence="2" type="ORF">ABEU20_000974</name>
</gene>
<evidence type="ECO:0000313" key="3">
    <source>
        <dbReference type="Proteomes" id="UP001629745"/>
    </source>
</evidence>